<keyword evidence="3" id="KW-0732">Signal</keyword>
<proteinExistence type="predicted"/>
<keyword evidence="2" id="KW-0472">Membrane</keyword>
<protein>
    <recommendedName>
        <fullName evidence="6">Transmembrane protein</fullName>
    </recommendedName>
</protein>
<reference evidence="4" key="1">
    <citation type="submission" date="2021-01" db="EMBL/GenBank/DDBJ databases">
        <authorList>
            <person name="Kaushik A."/>
        </authorList>
    </citation>
    <scope>NUCLEOTIDE SEQUENCE</scope>
    <source>
        <strain evidence="4">AG1-1C</strain>
    </source>
</reference>
<comment type="caution">
    <text evidence="4">The sequence shown here is derived from an EMBL/GenBank/DDBJ whole genome shotgun (WGS) entry which is preliminary data.</text>
</comment>
<organism evidence="4 5">
    <name type="scientific">Rhizoctonia solani</name>
    <dbReference type="NCBI Taxonomy" id="456999"/>
    <lineage>
        <taxon>Eukaryota</taxon>
        <taxon>Fungi</taxon>
        <taxon>Dikarya</taxon>
        <taxon>Basidiomycota</taxon>
        <taxon>Agaricomycotina</taxon>
        <taxon>Agaricomycetes</taxon>
        <taxon>Cantharellales</taxon>
        <taxon>Ceratobasidiaceae</taxon>
        <taxon>Rhizoctonia</taxon>
    </lineage>
</organism>
<dbReference type="Pfam" id="PF15672">
    <property type="entry name" value="Mucin15"/>
    <property type="match status" value="1"/>
</dbReference>
<gene>
    <name evidence="4" type="ORF">RDB_LOCUS38204</name>
</gene>
<evidence type="ECO:0000256" key="2">
    <source>
        <dbReference type="SAM" id="Phobius"/>
    </source>
</evidence>
<feature type="chain" id="PRO_5034896635" description="Transmembrane protein" evidence="3">
    <location>
        <begin position="22"/>
        <end position="330"/>
    </location>
</feature>
<name>A0A8H2ZZL0_9AGAM</name>
<keyword evidence="2" id="KW-1133">Transmembrane helix</keyword>
<evidence type="ECO:0008006" key="6">
    <source>
        <dbReference type="Google" id="ProtNLM"/>
    </source>
</evidence>
<dbReference type="InterPro" id="IPR031371">
    <property type="entry name" value="Mucin-15"/>
</dbReference>
<dbReference type="Proteomes" id="UP000663846">
    <property type="component" value="Unassembled WGS sequence"/>
</dbReference>
<evidence type="ECO:0000256" key="1">
    <source>
        <dbReference type="SAM" id="MobiDB-lite"/>
    </source>
</evidence>
<feature type="transmembrane region" description="Helical" evidence="2">
    <location>
        <begin position="205"/>
        <end position="227"/>
    </location>
</feature>
<feature type="compositionally biased region" description="Basic and acidic residues" evidence="1">
    <location>
        <begin position="315"/>
        <end position="330"/>
    </location>
</feature>
<feature type="region of interest" description="Disordered" evidence="1">
    <location>
        <begin position="235"/>
        <end position="330"/>
    </location>
</feature>
<dbReference type="AlphaFoldDB" id="A0A8H2ZZL0"/>
<sequence length="330" mass="34844">MVRQLSLKLAISLLLVIGAHADPWSNVTCTNPNTDWTFNSLQQSPCLIASYLGSVCRPDNTWRVPTLSGGSVYYTSGSSTKCICTSVVWSLLAACSLCQGLESSQWAVYSNDCTTADTSPPGIYPIPIPSGVTVPNWAYYDFVTTGIFNLDIARQQSGPESTPPPGPTITSTATASTPTYYGTSSSASPVPTNGSSSSNSNTGAIVGGVLGGVLGIALLAVIAFIVVRKNKQAKYNAQDLPSSIHPTPPLTTQYGGTPTSHGQYQPVAPTSPTLMQGSHSYYKPYDPSDPSTFPPDLYSNSAAHPESAPPLPYSHHSDTRPTHYHGVPEL</sequence>
<feature type="compositionally biased region" description="Polar residues" evidence="1">
    <location>
        <begin position="235"/>
        <end position="279"/>
    </location>
</feature>
<evidence type="ECO:0000313" key="5">
    <source>
        <dbReference type="Proteomes" id="UP000663846"/>
    </source>
</evidence>
<dbReference type="EMBL" id="CAJMWS010000239">
    <property type="protein sequence ID" value="CAE6384966.1"/>
    <property type="molecule type" value="Genomic_DNA"/>
</dbReference>
<keyword evidence="2" id="KW-0812">Transmembrane</keyword>
<feature type="region of interest" description="Disordered" evidence="1">
    <location>
        <begin position="155"/>
        <end position="199"/>
    </location>
</feature>
<evidence type="ECO:0000256" key="3">
    <source>
        <dbReference type="SAM" id="SignalP"/>
    </source>
</evidence>
<accession>A0A8H2ZZL0</accession>
<evidence type="ECO:0000313" key="4">
    <source>
        <dbReference type="EMBL" id="CAE6384966.1"/>
    </source>
</evidence>
<feature type="signal peptide" evidence="3">
    <location>
        <begin position="1"/>
        <end position="21"/>
    </location>
</feature>
<feature type="compositionally biased region" description="Low complexity" evidence="1">
    <location>
        <begin position="168"/>
        <end position="199"/>
    </location>
</feature>